<dbReference type="GO" id="GO:0005737">
    <property type="term" value="C:cytoplasm"/>
    <property type="evidence" value="ECO:0007669"/>
    <property type="project" value="TreeGrafter"/>
</dbReference>
<dbReference type="Pfam" id="PF00043">
    <property type="entry name" value="GST_C"/>
    <property type="match status" value="1"/>
</dbReference>
<keyword evidence="2" id="KW-0808">Transferase</keyword>
<evidence type="ECO:0000256" key="2">
    <source>
        <dbReference type="ARBA" id="ARBA00022679"/>
    </source>
</evidence>
<dbReference type="PANTHER" id="PTHR11260">
    <property type="entry name" value="GLUTATHIONE S-TRANSFERASE, GST, SUPERFAMILY, GST DOMAIN CONTAINING"/>
    <property type="match status" value="1"/>
</dbReference>
<accession>A0A4U6UVX8</accession>
<dbReference type="FunFam" id="3.40.30.10:FF:000200">
    <property type="entry name" value="Glutathione S-transferase"/>
    <property type="match status" value="1"/>
</dbReference>
<evidence type="ECO:0000256" key="4">
    <source>
        <dbReference type="RuleBase" id="RU003494"/>
    </source>
</evidence>
<dbReference type="Gramene" id="TKW18853">
    <property type="protein sequence ID" value="TKW18853"/>
    <property type="gene ID" value="SEVIR_5G459100v2"/>
</dbReference>
<dbReference type="InterPro" id="IPR010987">
    <property type="entry name" value="Glutathione-S-Trfase_C-like"/>
</dbReference>
<proteinExistence type="inferred from homology"/>
<dbReference type="PROSITE" id="PS50405">
    <property type="entry name" value="GST_CTER"/>
    <property type="match status" value="1"/>
</dbReference>
<organism evidence="7 8">
    <name type="scientific">Setaria viridis</name>
    <name type="common">Green bristlegrass</name>
    <name type="synonym">Setaria italica subsp. viridis</name>
    <dbReference type="NCBI Taxonomy" id="4556"/>
    <lineage>
        <taxon>Eukaryota</taxon>
        <taxon>Viridiplantae</taxon>
        <taxon>Streptophyta</taxon>
        <taxon>Embryophyta</taxon>
        <taxon>Tracheophyta</taxon>
        <taxon>Spermatophyta</taxon>
        <taxon>Magnoliopsida</taxon>
        <taxon>Liliopsida</taxon>
        <taxon>Poales</taxon>
        <taxon>Poaceae</taxon>
        <taxon>PACMAD clade</taxon>
        <taxon>Panicoideae</taxon>
        <taxon>Panicodae</taxon>
        <taxon>Paniceae</taxon>
        <taxon>Cenchrinae</taxon>
        <taxon>Setaria</taxon>
    </lineage>
</organism>
<evidence type="ECO:0000256" key="1">
    <source>
        <dbReference type="ARBA" id="ARBA00012452"/>
    </source>
</evidence>
<evidence type="ECO:0000313" key="7">
    <source>
        <dbReference type="EMBL" id="TKW18853.1"/>
    </source>
</evidence>
<comment type="catalytic activity">
    <reaction evidence="3">
        <text>RX + glutathione = an S-substituted glutathione + a halide anion + H(+)</text>
        <dbReference type="Rhea" id="RHEA:16437"/>
        <dbReference type="ChEBI" id="CHEBI:15378"/>
        <dbReference type="ChEBI" id="CHEBI:16042"/>
        <dbReference type="ChEBI" id="CHEBI:17792"/>
        <dbReference type="ChEBI" id="CHEBI:57925"/>
        <dbReference type="ChEBI" id="CHEBI:90779"/>
        <dbReference type="EC" id="2.5.1.18"/>
    </reaction>
</comment>
<dbReference type="PROSITE" id="PS50404">
    <property type="entry name" value="GST_NTER"/>
    <property type="match status" value="1"/>
</dbReference>
<dbReference type="OMA" id="DARFWAN"/>
<reference evidence="7" key="1">
    <citation type="submission" date="2019-03" db="EMBL/GenBank/DDBJ databases">
        <title>WGS assembly of Setaria viridis.</title>
        <authorList>
            <person name="Huang P."/>
            <person name="Jenkins J."/>
            <person name="Grimwood J."/>
            <person name="Barry K."/>
            <person name="Healey A."/>
            <person name="Mamidi S."/>
            <person name="Sreedasyam A."/>
            <person name="Shu S."/>
            <person name="Feldman M."/>
            <person name="Wu J."/>
            <person name="Yu Y."/>
            <person name="Chen C."/>
            <person name="Johnson J."/>
            <person name="Rokhsar D."/>
            <person name="Baxter I."/>
            <person name="Schmutz J."/>
            <person name="Brutnell T."/>
            <person name="Kellogg E."/>
        </authorList>
    </citation>
    <scope>NUCLEOTIDE SEQUENCE [LARGE SCALE GENOMIC DNA]</scope>
</reference>
<dbReference type="Gene3D" id="3.40.30.10">
    <property type="entry name" value="Glutaredoxin"/>
    <property type="match status" value="1"/>
</dbReference>
<dbReference type="CDD" id="cd03185">
    <property type="entry name" value="GST_C_Tau"/>
    <property type="match status" value="1"/>
</dbReference>
<evidence type="ECO:0000313" key="8">
    <source>
        <dbReference type="Proteomes" id="UP000298652"/>
    </source>
</evidence>
<dbReference type="SFLD" id="SFLDG01152">
    <property type="entry name" value="Main.3:_Omega-_and_Tau-like"/>
    <property type="match status" value="1"/>
</dbReference>
<dbReference type="Proteomes" id="UP000298652">
    <property type="component" value="Chromosome 5"/>
</dbReference>
<dbReference type="InterPro" id="IPR004046">
    <property type="entry name" value="GST_C"/>
</dbReference>
<dbReference type="InterPro" id="IPR004045">
    <property type="entry name" value="Glutathione_S-Trfase_N"/>
</dbReference>
<dbReference type="CDD" id="cd03058">
    <property type="entry name" value="GST_N_Tau"/>
    <property type="match status" value="1"/>
</dbReference>
<dbReference type="InterPro" id="IPR036249">
    <property type="entry name" value="Thioredoxin-like_sf"/>
</dbReference>
<dbReference type="SUPFAM" id="SSF52833">
    <property type="entry name" value="Thioredoxin-like"/>
    <property type="match status" value="1"/>
</dbReference>
<evidence type="ECO:0000259" key="6">
    <source>
        <dbReference type="PROSITE" id="PS50405"/>
    </source>
</evidence>
<evidence type="ECO:0000259" key="5">
    <source>
        <dbReference type="PROSITE" id="PS50404"/>
    </source>
</evidence>
<name>A0A4U6UVX8_SETVI</name>
<dbReference type="FunFam" id="1.20.1050.10:FF:000012">
    <property type="entry name" value="Tau class glutathione S-transferase"/>
    <property type="match status" value="1"/>
</dbReference>
<dbReference type="SUPFAM" id="SSF47616">
    <property type="entry name" value="GST C-terminal domain-like"/>
    <property type="match status" value="1"/>
</dbReference>
<comment type="similarity">
    <text evidence="4">Belongs to the GST superfamily.</text>
</comment>
<dbReference type="SFLD" id="SFLDS00019">
    <property type="entry name" value="Glutathione_Transferase_(cytos"/>
    <property type="match status" value="1"/>
</dbReference>
<dbReference type="InterPro" id="IPR045074">
    <property type="entry name" value="GST_C_Tau"/>
</dbReference>
<feature type="domain" description="GST N-terminal" evidence="5">
    <location>
        <begin position="4"/>
        <end position="83"/>
    </location>
</feature>
<dbReference type="GO" id="GO:0006749">
    <property type="term" value="P:glutathione metabolic process"/>
    <property type="evidence" value="ECO:0007669"/>
    <property type="project" value="InterPro"/>
</dbReference>
<dbReference type="AlphaFoldDB" id="A0A4U6UVX8"/>
<dbReference type="PANTHER" id="PTHR11260:SF708">
    <property type="entry name" value="GLUTATHIONE TRANSFERASE"/>
    <property type="match status" value="1"/>
</dbReference>
<sequence>MTSEPVRLIGGFGSPFAHRAEVALRLKGVPYELILEDLSNKSELLLKHNPVHKLVPVVLHGDRSVAESLVIVEYIDKAFDGPPLLPADPYERAQARFWAQFIDQRFARPFFMSFWIGDDDEHKKAFVKEAKENLALLEAQLKGRRFFGGDAVGFLDIAACALARWVGVMEEVTGVTLLNDEELPAFCRWANDYVNDETVKQCLRSRDDLVAYFSARKEMYMARARATLHK</sequence>
<evidence type="ECO:0000256" key="3">
    <source>
        <dbReference type="ARBA" id="ARBA00047960"/>
    </source>
</evidence>
<dbReference type="SFLD" id="SFLDG00358">
    <property type="entry name" value="Main_(cytGST)"/>
    <property type="match status" value="1"/>
</dbReference>
<dbReference type="GO" id="GO:0004364">
    <property type="term" value="F:glutathione transferase activity"/>
    <property type="evidence" value="ECO:0007669"/>
    <property type="project" value="UniProtKB-EC"/>
</dbReference>
<dbReference type="Gene3D" id="1.20.1050.10">
    <property type="match status" value="1"/>
</dbReference>
<feature type="domain" description="GST C-terminal" evidence="6">
    <location>
        <begin position="88"/>
        <end position="213"/>
    </location>
</feature>
<dbReference type="EMBL" id="CM016556">
    <property type="protein sequence ID" value="TKW18853.1"/>
    <property type="molecule type" value="Genomic_DNA"/>
</dbReference>
<protein>
    <recommendedName>
        <fullName evidence="1">glutathione transferase</fullName>
        <ecNumber evidence="1">2.5.1.18</ecNumber>
    </recommendedName>
</protein>
<dbReference type="EC" id="2.5.1.18" evidence="1"/>
<keyword evidence="8" id="KW-1185">Reference proteome</keyword>
<dbReference type="InterPro" id="IPR045073">
    <property type="entry name" value="Omega/Tau-like"/>
</dbReference>
<gene>
    <name evidence="7" type="ORF">SEVIR_5G459100v2</name>
</gene>
<dbReference type="InterPro" id="IPR036282">
    <property type="entry name" value="Glutathione-S-Trfase_C_sf"/>
</dbReference>
<dbReference type="InterPro" id="IPR040079">
    <property type="entry name" value="Glutathione_S-Trfase"/>
</dbReference>
<dbReference type="Pfam" id="PF02798">
    <property type="entry name" value="GST_N"/>
    <property type="match status" value="1"/>
</dbReference>